<evidence type="ECO:0000256" key="4">
    <source>
        <dbReference type="ARBA" id="ARBA00022741"/>
    </source>
</evidence>
<dbReference type="FunFam" id="3.30.70.240:FF:000006">
    <property type="entry name" value="Elongation factor like GTPase 1"/>
    <property type="match status" value="1"/>
</dbReference>
<dbReference type="InterPro" id="IPR027417">
    <property type="entry name" value="P-loop_NTPase"/>
</dbReference>
<dbReference type="Proteomes" id="UP001233172">
    <property type="component" value="Unassembled WGS sequence"/>
</dbReference>
<protein>
    <recommendedName>
        <fullName evidence="8">Ribosome assembly protein 1</fullName>
    </recommendedName>
    <alternativeName>
        <fullName evidence="9">Elongation factor-like 1</fullName>
    </alternativeName>
</protein>
<organism evidence="11 12">
    <name type="scientific">Biomphalaria pfeifferi</name>
    <name type="common">Bloodfluke planorb</name>
    <name type="synonym">Freshwater snail</name>
    <dbReference type="NCBI Taxonomy" id="112525"/>
    <lineage>
        <taxon>Eukaryota</taxon>
        <taxon>Metazoa</taxon>
        <taxon>Spiralia</taxon>
        <taxon>Lophotrochozoa</taxon>
        <taxon>Mollusca</taxon>
        <taxon>Gastropoda</taxon>
        <taxon>Heterobranchia</taxon>
        <taxon>Euthyneura</taxon>
        <taxon>Panpulmonata</taxon>
        <taxon>Hygrophila</taxon>
        <taxon>Lymnaeoidea</taxon>
        <taxon>Planorbidae</taxon>
        <taxon>Biomphalaria</taxon>
    </lineage>
</organism>
<dbReference type="SUPFAM" id="SSF54980">
    <property type="entry name" value="EF-G C-terminal domain-like"/>
    <property type="match status" value="2"/>
</dbReference>
<evidence type="ECO:0000313" key="12">
    <source>
        <dbReference type="Proteomes" id="UP001233172"/>
    </source>
</evidence>
<dbReference type="InterPro" id="IPR000640">
    <property type="entry name" value="EFG_V-like"/>
</dbReference>
<dbReference type="CDD" id="cd01885">
    <property type="entry name" value="EF2"/>
    <property type="match status" value="1"/>
</dbReference>
<dbReference type="EMBL" id="JASAOG010000001">
    <property type="protein sequence ID" value="KAK0070113.1"/>
    <property type="molecule type" value="Genomic_DNA"/>
</dbReference>
<dbReference type="InterPro" id="IPR005225">
    <property type="entry name" value="Small_GTP-bd"/>
</dbReference>
<dbReference type="Gene3D" id="3.30.70.870">
    <property type="entry name" value="Elongation Factor G (Translational Gtpase), domain 3"/>
    <property type="match status" value="1"/>
</dbReference>
<dbReference type="FunFam" id="3.30.70.870:FF:000002">
    <property type="entry name" value="Translation elongation factor 2"/>
    <property type="match status" value="1"/>
</dbReference>
<reference evidence="11" key="1">
    <citation type="journal article" date="2023" name="PLoS Negl. Trop. Dis.">
        <title>A genome sequence for Biomphalaria pfeifferi, the major vector snail for the human-infecting parasite Schistosoma mansoni.</title>
        <authorList>
            <person name="Bu L."/>
            <person name="Lu L."/>
            <person name="Laidemitt M.R."/>
            <person name="Zhang S.M."/>
            <person name="Mutuku M."/>
            <person name="Mkoji G."/>
            <person name="Steinauer M."/>
            <person name="Loker E.S."/>
        </authorList>
    </citation>
    <scope>NUCLEOTIDE SEQUENCE</scope>
    <source>
        <strain evidence="11">KasaAsao</strain>
    </source>
</reference>
<keyword evidence="2" id="KW-0963">Cytoplasm</keyword>
<dbReference type="SUPFAM" id="SSF54211">
    <property type="entry name" value="Ribosomal protein S5 domain 2-like"/>
    <property type="match status" value="1"/>
</dbReference>
<dbReference type="GO" id="GO:0005829">
    <property type="term" value="C:cytosol"/>
    <property type="evidence" value="ECO:0007669"/>
    <property type="project" value="TreeGrafter"/>
</dbReference>
<dbReference type="CDD" id="cd16261">
    <property type="entry name" value="EF2_snRNP_III"/>
    <property type="match status" value="1"/>
</dbReference>
<dbReference type="InterPro" id="IPR000795">
    <property type="entry name" value="T_Tr_GTP-bd_dom"/>
</dbReference>
<keyword evidence="11" id="KW-0648">Protein biosynthesis</keyword>
<dbReference type="CDD" id="cd16268">
    <property type="entry name" value="EF2_II"/>
    <property type="match status" value="1"/>
</dbReference>
<dbReference type="FunFam" id="3.40.50.300:FF:000746">
    <property type="entry name" value="Ribosome assembly protein 1"/>
    <property type="match status" value="1"/>
</dbReference>
<dbReference type="SUPFAM" id="SSF50447">
    <property type="entry name" value="Translation proteins"/>
    <property type="match status" value="1"/>
</dbReference>
<keyword evidence="11" id="KW-0251">Elongation factor</keyword>
<evidence type="ECO:0000256" key="5">
    <source>
        <dbReference type="ARBA" id="ARBA00022801"/>
    </source>
</evidence>
<dbReference type="InterPro" id="IPR020568">
    <property type="entry name" value="Ribosomal_Su5_D2-typ_SF"/>
</dbReference>
<keyword evidence="4" id="KW-0547">Nucleotide-binding</keyword>
<keyword evidence="12" id="KW-1185">Reference proteome</keyword>
<gene>
    <name evidence="11" type="ORF">Bpfe_000096</name>
</gene>
<dbReference type="Gene3D" id="3.90.1430.10">
    <property type="entry name" value="Yeast translation eEF2 (G' domain)"/>
    <property type="match status" value="1"/>
</dbReference>
<keyword evidence="5" id="KW-0378">Hydrolase</keyword>
<reference evidence="11" key="2">
    <citation type="submission" date="2023-04" db="EMBL/GenBank/DDBJ databases">
        <authorList>
            <person name="Bu L."/>
            <person name="Lu L."/>
            <person name="Laidemitt M.R."/>
            <person name="Zhang S.M."/>
            <person name="Mutuku M."/>
            <person name="Mkoji G."/>
            <person name="Steinauer M."/>
            <person name="Loker E.S."/>
        </authorList>
    </citation>
    <scope>NUCLEOTIDE SEQUENCE</scope>
    <source>
        <strain evidence="11">KasaAsao</strain>
        <tissue evidence="11">Whole Snail</tissue>
    </source>
</reference>
<dbReference type="InterPro" id="IPR014721">
    <property type="entry name" value="Ribsml_uS5_D2-typ_fold_subgr"/>
</dbReference>
<accession>A0AAD8FND2</accession>
<evidence type="ECO:0000259" key="10">
    <source>
        <dbReference type="PROSITE" id="PS51722"/>
    </source>
</evidence>
<name>A0AAD8FND2_BIOPF</name>
<dbReference type="InterPro" id="IPR035647">
    <property type="entry name" value="EFG_III/V"/>
</dbReference>
<dbReference type="PANTHER" id="PTHR42908:SF3">
    <property type="entry name" value="ELONGATION FACTOR-LIKE GTPASE 1"/>
    <property type="match status" value="1"/>
</dbReference>
<dbReference type="Gene3D" id="3.30.230.10">
    <property type="match status" value="1"/>
</dbReference>
<feature type="domain" description="Tr-type G" evidence="10">
    <location>
        <begin position="17"/>
        <end position="281"/>
    </location>
</feature>
<dbReference type="CDD" id="cd01681">
    <property type="entry name" value="aeEF2_snRNP_like_IV"/>
    <property type="match status" value="1"/>
</dbReference>
<dbReference type="InterPro" id="IPR009000">
    <property type="entry name" value="Transl_B-barrel_sf"/>
</dbReference>
<dbReference type="SMART" id="SM00838">
    <property type="entry name" value="EFG_C"/>
    <property type="match status" value="1"/>
</dbReference>
<dbReference type="Pfam" id="PF25118">
    <property type="entry name" value="EFL1"/>
    <property type="match status" value="1"/>
</dbReference>
<proteinExistence type="predicted"/>
<sequence>MKPETLKKVRQLQSQPSKIRNICILAHVDHGKTTIADSLVASNGIISKRNAGKIRYMDSRPDEQERGITMKSSAITLIYDKSSKKTDNNPLSDHYLINLIDSPGHIDFSSEVTTAVRLCDGAIIVVDVVEGVCPQTQAVLQQSWLENLRPILVLNKIDRLISQLKMTPIEAYYHLIQILEQMNLFTNQLFTFNAMEKLSSETDKESKGVEINSYDWTVIEDEENHKNIFFSPDLGNVIFASALDGWGFRLGDFTHLYATKLGVEEEILHKTMWGDYYINMKAKRIMKGAQLNGKKPLFVQFVLDSIWSAYDAVLEKKDAAMTEKIIKSLKLSIPPRDTRHKDPRVLLQAIMGLWLPLSNAILDTVTTCLPSPLEISDERVQQLMCNKSRQFSSLPKETQDLKKDFQACSSSSDAPVIVYISKMFPMDKTSLPQNRARPLTDEELQHRRDEARKRHAAMQLEKLQSISSENDDLTAKPLTTNLSGTPNVTVNDENDYVFIAVARIFSGTLRKNSTVFFLGPKHNPGEAFSELCSLFPEEFQSRPELQVNYPHIIAVHIKDLYLLMGRELEALDEVSAGNVFGIGGLESIVLKSGTLSSTVACPAFTDMFFDTSPIVRVAVEPANACDMNALITGLKLLNQADPCVEVRVQETGEHVIIAAGEVHLQRCIDDLRQRYGKIEVNVSKPIVPFRETIVLPPKVDMVNESIQDQGDDDDNSGIIHASTINRQCHLLLRAAPLPGEVAEILHQNQQHLKLLDSMTSSSSQCALSGSAKETFLAIKQKLKEEFEKSGPEWSGAENCIWCFGPRRCGPNILLNHVKRYNRPSVWQPLESSEQEPSKLVEFDNSIITGFQLATLAGPLCEEPLHGVCIIVEDWWYGEKTKSHDLTQSTVNTEENIDSVNKSLSQTALSDSIQSMESEKTQPSKQTSVIPGFYSVQLQDSNYGPLSGQLISSVKDGCRRAFQAQSQRLMAAMYSCEIQANMDVLGKLHGVLAKRYGQILSDDLMEGTAIFNIKAVLPVIESFGFAEDMRKKTSGLASPQLKFSHWEVIPVDPFWVPTTEEEYMHYGEKADAENRARVYMNQVRKRKGLSTNEKIVEFAEKQRTLTKNK</sequence>
<dbReference type="GO" id="GO:0003746">
    <property type="term" value="F:translation elongation factor activity"/>
    <property type="evidence" value="ECO:0007669"/>
    <property type="project" value="UniProtKB-KW"/>
</dbReference>
<evidence type="ECO:0000256" key="2">
    <source>
        <dbReference type="ARBA" id="ARBA00022490"/>
    </source>
</evidence>
<dbReference type="FunFam" id="3.90.1430.10:FF:000002">
    <property type="entry name" value="Elongation factor like GTPase 1"/>
    <property type="match status" value="1"/>
</dbReference>
<evidence type="ECO:0000256" key="9">
    <source>
        <dbReference type="ARBA" id="ARBA00081809"/>
    </source>
</evidence>
<dbReference type="PRINTS" id="PR00315">
    <property type="entry name" value="ELONGATNFCT"/>
</dbReference>
<dbReference type="Pfam" id="PF14492">
    <property type="entry name" value="EFG_III"/>
    <property type="match status" value="1"/>
</dbReference>
<dbReference type="GO" id="GO:0043022">
    <property type="term" value="F:ribosome binding"/>
    <property type="evidence" value="ECO:0007669"/>
    <property type="project" value="TreeGrafter"/>
</dbReference>
<dbReference type="Pfam" id="PF00009">
    <property type="entry name" value="GTP_EFTU"/>
    <property type="match status" value="1"/>
</dbReference>
<comment type="subcellular location">
    <subcellularLocation>
        <location evidence="1">Cytoplasm</location>
    </subcellularLocation>
</comment>
<dbReference type="GO" id="GO:0042256">
    <property type="term" value="P:cytosolic ribosome assembly"/>
    <property type="evidence" value="ECO:0007669"/>
    <property type="project" value="UniProtKB-ARBA"/>
</dbReference>
<evidence type="ECO:0000256" key="8">
    <source>
        <dbReference type="ARBA" id="ARBA00068031"/>
    </source>
</evidence>
<dbReference type="PROSITE" id="PS51722">
    <property type="entry name" value="G_TR_2"/>
    <property type="match status" value="1"/>
</dbReference>
<dbReference type="GO" id="GO:1990904">
    <property type="term" value="C:ribonucleoprotein complex"/>
    <property type="evidence" value="ECO:0007669"/>
    <property type="project" value="TreeGrafter"/>
</dbReference>
<dbReference type="Gene3D" id="2.40.30.10">
    <property type="entry name" value="Translation factors"/>
    <property type="match status" value="1"/>
</dbReference>
<dbReference type="AlphaFoldDB" id="A0AAD8FND2"/>
<comment type="catalytic activity">
    <reaction evidence="7">
        <text>GTP + H2O = GDP + phosphate + H(+)</text>
        <dbReference type="Rhea" id="RHEA:19669"/>
        <dbReference type="ChEBI" id="CHEBI:15377"/>
        <dbReference type="ChEBI" id="CHEBI:15378"/>
        <dbReference type="ChEBI" id="CHEBI:37565"/>
        <dbReference type="ChEBI" id="CHEBI:43474"/>
        <dbReference type="ChEBI" id="CHEBI:58189"/>
    </reaction>
</comment>
<keyword evidence="6" id="KW-0342">GTP-binding</keyword>
<keyword evidence="3" id="KW-0690">Ribosome biogenesis</keyword>
<dbReference type="SUPFAM" id="SSF52540">
    <property type="entry name" value="P-loop containing nucleoside triphosphate hydrolases"/>
    <property type="match status" value="1"/>
</dbReference>
<evidence type="ECO:0000256" key="7">
    <source>
        <dbReference type="ARBA" id="ARBA00048548"/>
    </source>
</evidence>
<dbReference type="InterPro" id="IPR041095">
    <property type="entry name" value="EFG_II"/>
</dbReference>
<dbReference type="InterPro" id="IPR056752">
    <property type="entry name" value="EFL1"/>
</dbReference>
<evidence type="ECO:0000313" key="11">
    <source>
        <dbReference type="EMBL" id="KAK0070113.1"/>
    </source>
</evidence>
<evidence type="ECO:0000256" key="1">
    <source>
        <dbReference type="ARBA" id="ARBA00004496"/>
    </source>
</evidence>
<dbReference type="Gene3D" id="3.40.50.300">
    <property type="entry name" value="P-loop containing nucleotide triphosphate hydrolases"/>
    <property type="match status" value="1"/>
</dbReference>
<dbReference type="GO" id="GO:0003924">
    <property type="term" value="F:GTPase activity"/>
    <property type="evidence" value="ECO:0007669"/>
    <property type="project" value="InterPro"/>
</dbReference>
<dbReference type="Gene3D" id="3.30.70.240">
    <property type="match status" value="1"/>
</dbReference>
<evidence type="ECO:0000256" key="6">
    <source>
        <dbReference type="ARBA" id="ARBA00023134"/>
    </source>
</evidence>
<dbReference type="PANTHER" id="PTHR42908">
    <property type="entry name" value="TRANSLATION ELONGATION FACTOR-RELATED"/>
    <property type="match status" value="1"/>
</dbReference>
<dbReference type="Pfam" id="PF00679">
    <property type="entry name" value="EFG_C"/>
    <property type="match status" value="1"/>
</dbReference>
<evidence type="ECO:0000256" key="3">
    <source>
        <dbReference type="ARBA" id="ARBA00022517"/>
    </source>
</evidence>
<dbReference type="GO" id="GO:0005525">
    <property type="term" value="F:GTP binding"/>
    <property type="evidence" value="ECO:0007669"/>
    <property type="project" value="UniProtKB-KW"/>
</dbReference>
<dbReference type="NCBIfam" id="TIGR00231">
    <property type="entry name" value="small_GTP"/>
    <property type="match status" value="1"/>
</dbReference>
<dbReference type="CDD" id="cd04096">
    <property type="entry name" value="eEF2_snRNP_like_C"/>
    <property type="match status" value="1"/>
</dbReference>
<comment type="caution">
    <text evidence="11">The sequence shown here is derived from an EMBL/GenBank/DDBJ whole genome shotgun (WGS) entry which is preliminary data.</text>
</comment>